<evidence type="ECO:0000313" key="11">
    <source>
        <dbReference type="EMBL" id="KAK4295581.1"/>
    </source>
</evidence>
<dbReference type="GO" id="GO:0016758">
    <property type="term" value="F:hexosyltransferase activity"/>
    <property type="evidence" value="ECO:0007669"/>
    <property type="project" value="InterPro"/>
</dbReference>
<evidence type="ECO:0000256" key="8">
    <source>
        <dbReference type="ARBA" id="ARBA00023034"/>
    </source>
</evidence>
<evidence type="ECO:0000256" key="3">
    <source>
        <dbReference type="ARBA" id="ARBA00022676"/>
    </source>
</evidence>
<keyword evidence="4" id="KW-0808">Transferase</keyword>
<keyword evidence="12" id="KW-1185">Reference proteome</keyword>
<dbReference type="Pfam" id="PF01762">
    <property type="entry name" value="Galactosyl_T"/>
    <property type="match status" value="1"/>
</dbReference>
<name>A0AAE1TS75_9EUCA</name>
<evidence type="ECO:0000256" key="10">
    <source>
        <dbReference type="RuleBase" id="RU363063"/>
    </source>
</evidence>
<dbReference type="EC" id="2.4.1.-" evidence="10"/>
<organism evidence="11 12">
    <name type="scientific">Petrolisthes manimaculis</name>
    <dbReference type="NCBI Taxonomy" id="1843537"/>
    <lineage>
        <taxon>Eukaryota</taxon>
        <taxon>Metazoa</taxon>
        <taxon>Ecdysozoa</taxon>
        <taxon>Arthropoda</taxon>
        <taxon>Crustacea</taxon>
        <taxon>Multicrustacea</taxon>
        <taxon>Malacostraca</taxon>
        <taxon>Eumalacostraca</taxon>
        <taxon>Eucarida</taxon>
        <taxon>Decapoda</taxon>
        <taxon>Pleocyemata</taxon>
        <taxon>Anomura</taxon>
        <taxon>Galatheoidea</taxon>
        <taxon>Porcellanidae</taxon>
        <taxon>Petrolisthes</taxon>
    </lineage>
</organism>
<protein>
    <recommendedName>
        <fullName evidence="10">Hexosyltransferase</fullName>
        <ecNumber evidence="10">2.4.1.-</ecNumber>
    </recommendedName>
</protein>
<evidence type="ECO:0000256" key="7">
    <source>
        <dbReference type="ARBA" id="ARBA00022989"/>
    </source>
</evidence>
<gene>
    <name evidence="11" type="ORF">Pmani_031867</name>
</gene>
<evidence type="ECO:0000256" key="4">
    <source>
        <dbReference type="ARBA" id="ARBA00022679"/>
    </source>
</evidence>
<dbReference type="InterPro" id="IPR002659">
    <property type="entry name" value="Glyco_trans_31"/>
</dbReference>
<dbReference type="GO" id="GO:0000139">
    <property type="term" value="C:Golgi membrane"/>
    <property type="evidence" value="ECO:0007669"/>
    <property type="project" value="UniProtKB-SubCell"/>
</dbReference>
<accession>A0AAE1TS75</accession>
<evidence type="ECO:0000256" key="2">
    <source>
        <dbReference type="ARBA" id="ARBA00008661"/>
    </source>
</evidence>
<keyword evidence="8 10" id="KW-0333">Golgi apparatus</keyword>
<evidence type="ECO:0000256" key="1">
    <source>
        <dbReference type="ARBA" id="ARBA00004323"/>
    </source>
</evidence>
<comment type="subcellular location">
    <subcellularLocation>
        <location evidence="1 10">Golgi apparatus membrane</location>
        <topology evidence="1 10">Single-pass type II membrane protein</topology>
    </subcellularLocation>
</comment>
<reference evidence="11" key="1">
    <citation type="submission" date="2023-11" db="EMBL/GenBank/DDBJ databases">
        <title>Genome assemblies of two species of porcelain crab, Petrolisthes cinctipes and Petrolisthes manimaculis (Anomura: Porcellanidae).</title>
        <authorList>
            <person name="Angst P."/>
        </authorList>
    </citation>
    <scope>NUCLEOTIDE SEQUENCE</scope>
    <source>
        <strain evidence="11">PB745_02</strain>
        <tissue evidence="11">Gill</tissue>
    </source>
</reference>
<keyword evidence="6" id="KW-0735">Signal-anchor</keyword>
<evidence type="ECO:0000256" key="6">
    <source>
        <dbReference type="ARBA" id="ARBA00022968"/>
    </source>
</evidence>
<dbReference type="PANTHER" id="PTHR11214:SF376">
    <property type="entry name" value="HEXOSYLTRANSFERASE"/>
    <property type="match status" value="1"/>
</dbReference>
<dbReference type="PANTHER" id="PTHR11214">
    <property type="entry name" value="BETA-1,3-N-ACETYLGLUCOSAMINYLTRANSFERASE"/>
    <property type="match status" value="1"/>
</dbReference>
<proteinExistence type="inferred from homology"/>
<comment type="caution">
    <text evidence="11">The sequence shown here is derived from an EMBL/GenBank/DDBJ whole genome shotgun (WGS) entry which is preliminary data.</text>
</comment>
<keyword evidence="5" id="KW-0812">Transmembrane</keyword>
<keyword evidence="3 10" id="KW-0328">Glycosyltransferase</keyword>
<evidence type="ECO:0000256" key="5">
    <source>
        <dbReference type="ARBA" id="ARBA00022692"/>
    </source>
</evidence>
<sequence length="196" mass="21936">MTLRWAVHHCPHATYLVKADDDAFIDVPALQARLLRTFSVPPPRRTLACNVLPEGTQPQREGKWAVSERDYPWPEYPSYCAGLAYVTTPYLAHQLASVAEAGVAPRVWVDDVWVTGLVAAALRLTPYYLNLRYSYDHQELVLWAADASPSTPPPYTFVHLDAGLPDWYSTLTTLWRHALHAHNTTSPSIVLPTSSS</sequence>
<evidence type="ECO:0000313" key="12">
    <source>
        <dbReference type="Proteomes" id="UP001292094"/>
    </source>
</evidence>
<comment type="similarity">
    <text evidence="2 10">Belongs to the glycosyltransferase 31 family.</text>
</comment>
<dbReference type="AlphaFoldDB" id="A0AAE1TS75"/>
<keyword evidence="9" id="KW-0472">Membrane</keyword>
<dbReference type="EMBL" id="JAWZYT010004049">
    <property type="protein sequence ID" value="KAK4295581.1"/>
    <property type="molecule type" value="Genomic_DNA"/>
</dbReference>
<dbReference type="GO" id="GO:0006493">
    <property type="term" value="P:protein O-linked glycosylation"/>
    <property type="evidence" value="ECO:0007669"/>
    <property type="project" value="TreeGrafter"/>
</dbReference>
<dbReference type="Proteomes" id="UP001292094">
    <property type="component" value="Unassembled WGS sequence"/>
</dbReference>
<evidence type="ECO:0000256" key="9">
    <source>
        <dbReference type="ARBA" id="ARBA00023136"/>
    </source>
</evidence>
<keyword evidence="7" id="KW-1133">Transmembrane helix</keyword>